<evidence type="ECO:0000313" key="2">
    <source>
        <dbReference type="EMBL" id="NNG35971.1"/>
    </source>
</evidence>
<dbReference type="EMBL" id="JABEND010000004">
    <property type="protein sequence ID" value="NNG35971.1"/>
    <property type="molecule type" value="Genomic_DNA"/>
</dbReference>
<dbReference type="Pfam" id="PF17227">
    <property type="entry name" value="DUF5302"/>
    <property type="match status" value="1"/>
</dbReference>
<gene>
    <name evidence="2" type="ORF">HKD39_09645</name>
</gene>
<feature type="compositionally biased region" description="Basic residues" evidence="1">
    <location>
        <begin position="66"/>
        <end position="75"/>
    </location>
</feature>
<accession>A0A849AA32</accession>
<sequence length="75" mass="7722">MPSQPKPQQHSADAGAADAEGGSPVSKSTKDAMAAALARKQAGGQSHGNHLDSGAKVNDATENHKATRTFRRKSV</sequence>
<feature type="region of interest" description="Disordered" evidence="1">
    <location>
        <begin position="1"/>
        <end position="75"/>
    </location>
</feature>
<dbReference type="RefSeq" id="WP_171199645.1">
    <property type="nucleotide sequence ID" value="NZ_JABEND010000004.1"/>
</dbReference>
<feature type="compositionally biased region" description="Polar residues" evidence="1">
    <location>
        <begin position="1"/>
        <end position="11"/>
    </location>
</feature>
<keyword evidence="3" id="KW-1185">Reference proteome</keyword>
<dbReference type="Proteomes" id="UP000562984">
    <property type="component" value="Unassembled WGS sequence"/>
</dbReference>
<feature type="compositionally biased region" description="Low complexity" evidence="1">
    <location>
        <begin position="12"/>
        <end position="22"/>
    </location>
</feature>
<name>A0A849AA32_9ACTN</name>
<organism evidence="2 3">
    <name type="scientific">Nakamurella aerolata</name>
    <dbReference type="NCBI Taxonomy" id="1656892"/>
    <lineage>
        <taxon>Bacteria</taxon>
        <taxon>Bacillati</taxon>
        <taxon>Actinomycetota</taxon>
        <taxon>Actinomycetes</taxon>
        <taxon>Nakamurellales</taxon>
        <taxon>Nakamurellaceae</taxon>
        <taxon>Nakamurella</taxon>
    </lineage>
</organism>
<evidence type="ECO:0000313" key="3">
    <source>
        <dbReference type="Proteomes" id="UP000562984"/>
    </source>
</evidence>
<dbReference type="AlphaFoldDB" id="A0A849AA32"/>
<proteinExistence type="predicted"/>
<protein>
    <submittedName>
        <fullName evidence="2">DUF5302 domain-containing protein</fullName>
    </submittedName>
</protein>
<dbReference type="InterPro" id="IPR035172">
    <property type="entry name" value="DUF5302"/>
</dbReference>
<comment type="caution">
    <text evidence="2">The sequence shown here is derived from an EMBL/GenBank/DDBJ whole genome shotgun (WGS) entry which is preliminary data.</text>
</comment>
<evidence type="ECO:0000256" key="1">
    <source>
        <dbReference type="SAM" id="MobiDB-lite"/>
    </source>
</evidence>
<reference evidence="2 3" key="1">
    <citation type="submission" date="2020-05" db="EMBL/GenBank/DDBJ databases">
        <title>Nakamurella sp. DB0629 isolated from air conditioner.</title>
        <authorList>
            <person name="Kim D.H."/>
            <person name="Kim D.-U."/>
        </authorList>
    </citation>
    <scope>NUCLEOTIDE SEQUENCE [LARGE SCALE GENOMIC DNA]</scope>
    <source>
        <strain evidence="2 3">DB0629</strain>
    </source>
</reference>